<dbReference type="SUPFAM" id="SSF63829">
    <property type="entry name" value="Calcium-dependent phosphotriesterase"/>
    <property type="match status" value="1"/>
</dbReference>
<dbReference type="InterPro" id="IPR013658">
    <property type="entry name" value="SGL"/>
</dbReference>
<dbReference type="PANTHER" id="PTHR10907">
    <property type="entry name" value="REGUCALCIN"/>
    <property type="match status" value="1"/>
</dbReference>
<evidence type="ECO:0000313" key="4">
    <source>
        <dbReference type="Proteomes" id="UP001062776"/>
    </source>
</evidence>
<dbReference type="PANTHER" id="PTHR10907:SF47">
    <property type="entry name" value="REGUCALCIN"/>
    <property type="match status" value="1"/>
</dbReference>
<dbReference type="RefSeq" id="WP_264817217.1">
    <property type="nucleotide sequence ID" value="NZ_BAPV01000060.1"/>
</dbReference>
<comment type="similarity">
    <text evidence="1">Belongs to the SMP-30/CGR1 family.</text>
</comment>
<dbReference type="Pfam" id="PF08450">
    <property type="entry name" value="SGL"/>
    <property type="match status" value="1"/>
</dbReference>
<organism evidence="3 4">
    <name type="scientific">Asaia krungthepensis NRIC 0535</name>
    <dbReference type="NCBI Taxonomy" id="1307925"/>
    <lineage>
        <taxon>Bacteria</taxon>
        <taxon>Pseudomonadati</taxon>
        <taxon>Pseudomonadota</taxon>
        <taxon>Alphaproteobacteria</taxon>
        <taxon>Acetobacterales</taxon>
        <taxon>Acetobacteraceae</taxon>
        <taxon>Asaia</taxon>
    </lineage>
</organism>
<name>A0ABQ0Q5X8_9PROT</name>
<comment type="caution">
    <text evidence="3">The sequence shown here is derived from an EMBL/GenBank/DDBJ whole genome shotgun (WGS) entry which is preliminary data.</text>
</comment>
<dbReference type="InterPro" id="IPR011042">
    <property type="entry name" value="6-blade_b-propeller_TolB-like"/>
</dbReference>
<evidence type="ECO:0000313" key="3">
    <source>
        <dbReference type="EMBL" id="GBQ92968.1"/>
    </source>
</evidence>
<evidence type="ECO:0000256" key="1">
    <source>
        <dbReference type="ARBA" id="ARBA00008853"/>
    </source>
</evidence>
<protein>
    <submittedName>
        <fullName evidence="3">Transcriptional regulator</fullName>
    </submittedName>
</protein>
<dbReference type="InterPro" id="IPR005511">
    <property type="entry name" value="SMP-30"/>
</dbReference>
<evidence type="ECO:0000259" key="2">
    <source>
        <dbReference type="Pfam" id="PF08450"/>
    </source>
</evidence>
<dbReference type="Proteomes" id="UP001062776">
    <property type="component" value="Unassembled WGS sequence"/>
</dbReference>
<proteinExistence type="inferred from homology"/>
<dbReference type="Gene3D" id="2.120.10.30">
    <property type="entry name" value="TolB, C-terminal domain"/>
    <property type="match status" value="1"/>
</dbReference>
<dbReference type="PRINTS" id="PR01790">
    <property type="entry name" value="SMP30FAMILY"/>
</dbReference>
<accession>A0ABQ0Q5X8</accession>
<sequence>MAEQISETCASCAYDVRAELGEGPVWISSENAVYFVDINGQKVHRFTPSLGEACHWAAPGKVAFLMPVEDGSFLAGLPDGLYRFDPTDGSFAKLVDVESDLPGNRLNDACVDLHGRGWFGTMDDSEEAPSGSIYSITHTPQGFVLRRHDTGYTVANGPAVSPDGKVLYACDTPSGNIYRFDITVEGNLENKRVFVHLPEEKGYPDGVVTDCEGNVWASTWNGGHVRCFTPEGVERAAIKVPATNITKVCFGGDDRKTAYVTSARQGIDEETLSREPQSGSLFTFRADKAGLPQHPLVLAPAKAN</sequence>
<keyword evidence="4" id="KW-1185">Reference proteome</keyword>
<reference evidence="3" key="1">
    <citation type="submission" date="2013-04" db="EMBL/GenBank/DDBJ databases">
        <title>The genome sequencing project of 58 acetic acid bacteria.</title>
        <authorList>
            <person name="Okamoto-Kainuma A."/>
            <person name="Ishikawa M."/>
            <person name="Umino S."/>
            <person name="Koizumi Y."/>
            <person name="Shiwa Y."/>
            <person name="Yoshikawa H."/>
            <person name="Matsutani M."/>
            <person name="Matsushita K."/>
        </authorList>
    </citation>
    <scope>NUCLEOTIDE SEQUENCE</scope>
    <source>
        <strain evidence="3">NRIC 0535</strain>
    </source>
</reference>
<gene>
    <name evidence="3" type="ORF">AA0535_2702</name>
</gene>
<dbReference type="EMBL" id="BAPV01000060">
    <property type="protein sequence ID" value="GBQ92968.1"/>
    <property type="molecule type" value="Genomic_DNA"/>
</dbReference>
<feature type="domain" description="SMP-30/Gluconolactonase/LRE-like region" evidence="2">
    <location>
        <begin position="20"/>
        <end position="264"/>
    </location>
</feature>